<feature type="transmembrane region" description="Helical" evidence="8">
    <location>
        <begin position="60"/>
        <end position="79"/>
    </location>
</feature>
<feature type="transmembrane region" description="Helical" evidence="8">
    <location>
        <begin position="109"/>
        <end position="131"/>
    </location>
</feature>
<dbReference type="PANTHER" id="PTHR42810:SF4">
    <property type="entry name" value="URIC ACID TRANSPORTER UACT"/>
    <property type="match status" value="1"/>
</dbReference>
<feature type="transmembrane region" description="Helical" evidence="8">
    <location>
        <begin position="354"/>
        <end position="374"/>
    </location>
</feature>
<dbReference type="Proteomes" id="UP000095255">
    <property type="component" value="Unassembled WGS sequence"/>
</dbReference>
<keyword evidence="6 8" id="KW-1133">Transmembrane helix</keyword>
<evidence type="ECO:0000256" key="3">
    <source>
        <dbReference type="ARBA" id="ARBA00022448"/>
    </source>
</evidence>
<sequence length="454" mass="47235">MGEKLNEEKLNTSPYELDGKPPLKEAIPLGIQHVLAMFVGNVTVPIIVAGAIGLTVEDRAFLIQCAMLIAGVATLLQVYRIGPVGARLPIVMGTSFGFVPIAISVGNTYGLSAVFGAALIGGLFEMVLGSFLKPLRKLFPPVVTGTVLLTIGLYLIPTGMNYVAGGVGKPDFGSFSNLFLAGLVFVTILIFNQYTKGMFKVASILIGMVVGYIVAIPMGKVNFDAVVNAPWFSIPMPLEYGITFVWPAIFAMCLMYVVTAIETVGDISGITVGGAKREATDEELRGGIMADGLGSVLAALFNAFPNTSFSQNVGIVSLTGIMSRFVVLIGAVFLILAGLFPKLGAIIAVMPTSVLGGAAIIMFAMIMTSGIAMVSRDLSQRNLLILACSLGIGLGVGNVPGVLGAFSETTKLILGGSGGMVIAAFLAVILNVVLPKGTADSKPICVSEETKIEA</sequence>
<dbReference type="GO" id="GO:0042907">
    <property type="term" value="F:xanthine transmembrane transporter activity"/>
    <property type="evidence" value="ECO:0007669"/>
    <property type="project" value="TreeGrafter"/>
</dbReference>
<feature type="transmembrane region" description="Helical" evidence="8">
    <location>
        <begin position="34"/>
        <end position="54"/>
    </location>
</feature>
<dbReference type="Pfam" id="PF00860">
    <property type="entry name" value="Xan_ur_permease"/>
    <property type="match status" value="1"/>
</dbReference>
<dbReference type="PANTHER" id="PTHR42810">
    <property type="entry name" value="PURINE PERMEASE C1399.01C-RELATED"/>
    <property type="match status" value="1"/>
</dbReference>
<feature type="transmembrane region" description="Helical" evidence="8">
    <location>
        <begin position="172"/>
        <end position="191"/>
    </location>
</feature>
<dbReference type="RefSeq" id="WP_069703249.1">
    <property type="nucleotide sequence ID" value="NZ_MJAT01000039.1"/>
</dbReference>
<dbReference type="NCBIfam" id="TIGR03173">
    <property type="entry name" value="pbuX"/>
    <property type="match status" value="1"/>
</dbReference>
<comment type="caution">
    <text evidence="9">The sequence shown here is derived from an EMBL/GenBank/DDBJ whole genome shotgun (WGS) entry which is preliminary data.</text>
</comment>
<keyword evidence="5 8" id="KW-0812">Transmembrane</keyword>
<reference evidence="9 10" key="1">
    <citation type="submission" date="2016-09" db="EMBL/GenBank/DDBJ databases">
        <title>Desulfuribacillus arsenicus sp. nov., an obligately anaerobic, dissimilatory arsenic- and antimonate-reducing bacterium isolated from anoxic sediments.</title>
        <authorList>
            <person name="Abin C.A."/>
            <person name="Hollibaugh J.T."/>
        </authorList>
    </citation>
    <scope>NUCLEOTIDE SEQUENCE [LARGE SCALE GENOMIC DNA]</scope>
    <source>
        <strain evidence="9 10">MLFW-2</strain>
    </source>
</reference>
<dbReference type="InterPro" id="IPR006042">
    <property type="entry name" value="Xan_ur_permease"/>
</dbReference>
<evidence type="ECO:0000256" key="5">
    <source>
        <dbReference type="ARBA" id="ARBA00022692"/>
    </source>
</evidence>
<dbReference type="InterPro" id="IPR006043">
    <property type="entry name" value="NCS2"/>
</dbReference>
<dbReference type="AlphaFoldDB" id="A0A1E5L2D2"/>
<keyword evidence="4" id="KW-1003">Cell membrane</keyword>
<organism evidence="9 10">
    <name type="scientific">Desulfuribacillus stibiiarsenatis</name>
    <dbReference type="NCBI Taxonomy" id="1390249"/>
    <lineage>
        <taxon>Bacteria</taxon>
        <taxon>Bacillati</taxon>
        <taxon>Bacillota</taxon>
        <taxon>Desulfuribacillia</taxon>
        <taxon>Desulfuribacillales</taxon>
        <taxon>Desulfuribacillaceae</taxon>
        <taxon>Desulfuribacillus</taxon>
    </lineage>
</organism>
<dbReference type="EMBL" id="MJAT01000039">
    <property type="protein sequence ID" value="OEH84266.1"/>
    <property type="molecule type" value="Genomic_DNA"/>
</dbReference>
<protein>
    <submittedName>
        <fullName evidence="9">Uracil permease</fullName>
    </submittedName>
</protein>
<dbReference type="GO" id="GO:0005886">
    <property type="term" value="C:plasma membrane"/>
    <property type="evidence" value="ECO:0007669"/>
    <property type="project" value="UniProtKB-SubCell"/>
</dbReference>
<evidence type="ECO:0000313" key="9">
    <source>
        <dbReference type="EMBL" id="OEH84266.1"/>
    </source>
</evidence>
<feature type="transmembrane region" description="Helical" evidence="8">
    <location>
        <begin position="325"/>
        <end position="348"/>
    </location>
</feature>
<feature type="transmembrane region" description="Helical" evidence="8">
    <location>
        <begin position="412"/>
        <end position="434"/>
    </location>
</feature>
<evidence type="ECO:0000256" key="2">
    <source>
        <dbReference type="ARBA" id="ARBA00008821"/>
    </source>
</evidence>
<accession>A0A1E5L2D2</accession>
<evidence type="ECO:0000256" key="1">
    <source>
        <dbReference type="ARBA" id="ARBA00004651"/>
    </source>
</evidence>
<evidence type="ECO:0000256" key="7">
    <source>
        <dbReference type="ARBA" id="ARBA00023136"/>
    </source>
</evidence>
<evidence type="ECO:0000256" key="4">
    <source>
        <dbReference type="ARBA" id="ARBA00022475"/>
    </source>
</evidence>
<dbReference type="PROSITE" id="PS01116">
    <property type="entry name" value="XANTH_URACIL_PERMASE"/>
    <property type="match status" value="1"/>
</dbReference>
<evidence type="ECO:0000256" key="8">
    <source>
        <dbReference type="SAM" id="Phobius"/>
    </source>
</evidence>
<keyword evidence="10" id="KW-1185">Reference proteome</keyword>
<dbReference type="STRING" id="1390249.BHU72_10650"/>
<feature type="transmembrane region" description="Helical" evidence="8">
    <location>
        <begin position="138"/>
        <end position="160"/>
    </location>
</feature>
<feature type="transmembrane region" description="Helical" evidence="8">
    <location>
        <begin position="86"/>
        <end position="103"/>
    </location>
</feature>
<evidence type="ECO:0000313" key="10">
    <source>
        <dbReference type="Proteomes" id="UP000095255"/>
    </source>
</evidence>
<dbReference type="NCBIfam" id="NF037981">
    <property type="entry name" value="NCS2_1"/>
    <property type="match status" value="1"/>
</dbReference>
<evidence type="ECO:0000256" key="6">
    <source>
        <dbReference type="ARBA" id="ARBA00022989"/>
    </source>
</evidence>
<feature type="transmembrane region" description="Helical" evidence="8">
    <location>
        <begin position="198"/>
        <end position="218"/>
    </location>
</feature>
<feature type="transmembrane region" description="Helical" evidence="8">
    <location>
        <begin position="383"/>
        <end position="406"/>
    </location>
</feature>
<comment type="similarity">
    <text evidence="2">Belongs to the nucleobase:cation symporter-2 (NCS2) (TC 2.A.40) family.</text>
</comment>
<gene>
    <name evidence="9" type="ORF">BHU72_10650</name>
</gene>
<comment type="subcellular location">
    <subcellularLocation>
        <location evidence="1">Cell membrane</location>
        <topology evidence="1">Multi-pass membrane protein</topology>
    </subcellularLocation>
</comment>
<feature type="transmembrane region" description="Helical" evidence="8">
    <location>
        <begin position="238"/>
        <end position="258"/>
    </location>
</feature>
<dbReference type="NCBIfam" id="TIGR00801">
    <property type="entry name" value="ncs2"/>
    <property type="match status" value="1"/>
</dbReference>
<name>A0A1E5L2D2_9FIRM</name>
<keyword evidence="7 8" id="KW-0472">Membrane</keyword>
<proteinExistence type="inferred from homology"/>
<dbReference type="InterPro" id="IPR017588">
    <property type="entry name" value="UacT-like"/>
</dbReference>
<dbReference type="OrthoDB" id="9805749at2"/>
<keyword evidence="3" id="KW-0813">Transport</keyword>